<comment type="similarity">
    <text evidence="1">Belongs to the bacterial solute-binding protein 9 family.</text>
</comment>
<keyword evidence="3 6" id="KW-0732">Signal</keyword>
<feature type="compositionally biased region" description="Basic and acidic residues" evidence="5">
    <location>
        <begin position="141"/>
        <end position="201"/>
    </location>
</feature>
<evidence type="ECO:0000256" key="5">
    <source>
        <dbReference type="SAM" id="MobiDB-lite"/>
    </source>
</evidence>
<keyword evidence="2" id="KW-0813">Transport</keyword>
<dbReference type="RefSeq" id="WP_109572892.1">
    <property type="nucleotide sequence ID" value="NZ_UHJL01000002.1"/>
</dbReference>
<evidence type="ECO:0000256" key="3">
    <source>
        <dbReference type="ARBA" id="ARBA00022729"/>
    </source>
</evidence>
<accession>A0A380S657</accession>
<dbReference type="InterPro" id="IPR050492">
    <property type="entry name" value="Bact_metal-bind_prot9"/>
</dbReference>
<evidence type="ECO:0000256" key="6">
    <source>
        <dbReference type="SAM" id="SignalP"/>
    </source>
</evidence>
<reference evidence="7 8" key="1">
    <citation type="submission" date="2017-08" db="EMBL/GenBank/DDBJ databases">
        <authorList>
            <person name="de Groot N.N."/>
        </authorList>
    </citation>
    <scope>NUCLEOTIDE SEQUENCE [LARGE SCALE GENOMIC DNA]</scope>
    <source>
        <strain evidence="7 8">HM2</strain>
    </source>
</reference>
<evidence type="ECO:0000313" key="8">
    <source>
        <dbReference type="Proteomes" id="UP000255423"/>
    </source>
</evidence>
<evidence type="ECO:0000256" key="4">
    <source>
        <dbReference type="SAM" id="Coils"/>
    </source>
</evidence>
<evidence type="ECO:0000256" key="1">
    <source>
        <dbReference type="ARBA" id="ARBA00011028"/>
    </source>
</evidence>
<dbReference type="Gene3D" id="3.40.50.1980">
    <property type="entry name" value="Nitrogenase molybdenum iron protein domain"/>
    <property type="match status" value="3"/>
</dbReference>
<feature type="chain" id="PRO_5017053330" evidence="6">
    <location>
        <begin position="23"/>
        <end position="376"/>
    </location>
</feature>
<feature type="signal peptide" evidence="6">
    <location>
        <begin position="1"/>
        <end position="22"/>
    </location>
</feature>
<dbReference type="GO" id="GO:0030001">
    <property type="term" value="P:metal ion transport"/>
    <property type="evidence" value="ECO:0007669"/>
    <property type="project" value="InterPro"/>
</dbReference>
<organism evidence="7 8">
    <name type="scientific">Fibrobacter succinogenes</name>
    <name type="common">Bacteroides succinogenes</name>
    <dbReference type="NCBI Taxonomy" id="833"/>
    <lineage>
        <taxon>Bacteria</taxon>
        <taxon>Pseudomonadati</taxon>
        <taxon>Fibrobacterota</taxon>
        <taxon>Fibrobacteria</taxon>
        <taxon>Fibrobacterales</taxon>
        <taxon>Fibrobacteraceae</taxon>
        <taxon>Fibrobacter</taxon>
    </lineage>
</organism>
<dbReference type="InterPro" id="IPR006127">
    <property type="entry name" value="ZnuA-like"/>
</dbReference>
<dbReference type="PANTHER" id="PTHR42953">
    <property type="entry name" value="HIGH-AFFINITY ZINC UPTAKE SYSTEM PROTEIN ZNUA-RELATED"/>
    <property type="match status" value="1"/>
</dbReference>
<sequence length="376" mass="42225">MKKLSFCSLACAIFVAALFSLVACNSVSENKKQESHELSIITTIYPEYAWTKEILGTRTDSVNLTLLIKNGIDLHSYKPTAHDVAKIASADMVIYVGGESDEWIKDALTASPKKGRVEINLMEALGDRVKAEEIVEGMQAEEEHHHEHAEAHEADEHEHHAEKHEHHDREHAEAHEEHEHHDEHAETHEHHHHDEEVENDEHVWLSLKNAEILVKKIAEELSKIDAAHASAYKQNAEAYIAQIQSLDAEYRTAVESAARKTVLFGDRFPFRYLVDDYGIKYYAAFVGCSAESEASFETIAFLAGKMDSESLPSIFIIENGNDKIAKAVLAASKKSQNAQILTINSMQSITEEQINNGINYLSLMRANLENLKKALN</sequence>
<dbReference type="AlphaFoldDB" id="A0A380S657"/>
<protein>
    <submittedName>
        <fullName evidence="7">Zinc transport system substrate-binding protein</fullName>
    </submittedName>
</protein>
<dbReference type="SUPFAM" id="SSF53807">
    <property type="entry name" value="Helical backbone' metal receptor"/>
    <property type="match status" value="1"/>
</dbReference>
<feature type="region of interest" description="Disordered" evidence="5">
    <location>
        <begin position="140"/>
        <end position="201"/>
    </location>
</feature>
<dbReference type="EMBL" id="UHJL01000002">
    <property type="protein sequence ID" value="SUQ24384.1"/>
    <property type="molecule type" value="Genomic_DNA"/>
</dbReference>
<dbReference type="Pfam" id="PF01297">
    <property type="entry name" value="ZnuA"/>
    <property type="match status" value="1"/>
</dbReference>
<dbReference type="Proteomes" id="UP000255423">
    <property type="component" value="Unassembled WGS sequence"/>
</dbReference>
<keyword evidence="4" id="KW-0175">Coiled coil</keyword>
<dbReference type="PANTHER" id="PTHR42953:SF3">
    <property type="entry name" value="HIGH-AFFINITY ZINC UPTAKE SYSTEM PROTEIN ZNUA"/>
    <property type="match status" value="1"/>
</dbReference>
<feature type="coiled-coil region" evidence="4">
    <location>
        <begin position="207"/>
        <end position="249"/>
    </location>
</feature>
<proteinExistence type="inferred from homology"/>
<gene>
    <name evidence="7" type="ORF">SAMN05661053_1784</name>
</gene>
<dbReference type="GO" id="GO:0046872">
    <property type="term" value="F:metal ion binding"/>
    <property type="evidence" value="ECO:0007669"/>
    <property type="project" value="InterPro"/>
</dbReference>
<name>A0A380S657_FIBSU</name>
<evidence type="ECO:0000256" key="2">
    <source>
        <dbReference type="ARBA" id="ARBA00022448"/>
    </source>
</evidence>
<evidence type="ECO:0000313" key="7">
    <source>
        <dbReference type="EMBL" id="SUQ24384.1"/>
    </source>
</evidence>
<dbReference type="PROSITE" id="PS51257">
    <property type="entry name" value="PROKAR_LIPOPROTEIN"/>
    <property type="match status" value="1"/>
</dbReference>